<organism evidence="1 2">
    <name type="scientific">Chelativorans salis</name>
    <dbReference type="NCBI Taxonomy" id="2978478"/>
    <lineage>
        <taxon>Bacteria</taxon>
        <taxon>Pseudomonadati</taxon>
        <taxon>Pseudomonadota</taxon>
        <taxon>Alphaproteobacteria</taxon>
        <taxon>Hyphomicrobiales</taxon>
        <taxon>Phyllobacteriaceae</taxon>
        <taxon>Chelativorans</taxon>
    </lineage>
</organism>
<gene>
    <name evidence="1" type="ORF">N5A92_02515</name>
</gene>
<evidence type="ECO:0000313" key="1">
    <source>
        <dbReference type="EMBL" id="MCT7373914.1"/>
    </source>
</evidence>
<dbReference type="RefSeq" id="WP_260900251.1">
    <property type="nucleotide sequence ID" value="NZ_JAOCZP010000001.1"/>
</dbReference>
<comment type="caution">
    <text evidence="1">The sequence shown here is derived from an EMBL/GenBank/DDBJ whole genome shotgun (WGS) entry which is preliminary data.</text>
</comment>
<reference evidence="1 2" key="1">
    <citation type="submission" date="2022-09" db="EMBL/GenBank/DDBJ databases">
        <title>Chelativorans salina sp. nov., a novel slightly halophilic bacterium isolated from a saline lake sediment enrichment.</title>
        <authorList>
            <person name="Gao L."/>
            <person name="Fang B.-Z."/>
            <person name="Li W.-J."/>
        </authorList>
    </citation>
    <scope>NUCLEOTIDE SEQUENCE [LARGE SCALE GENOMIC DNA]</scope>
    <source>
        <strain evidence="1 2">EGI FJ00035</strain>
    </source>
</reference>
<name>A0ABT2LHZ9_9HYPH</name>
<dbReference type="EMBL" id="JAOCZP010000001">
    <property type="protein sequence ID" value="MCT7373914.1"/>
    <property type="molecule type" value="Genomic_DNA"/>
</dbReference>
<accession>A0ABT2LHZ9</accession>
<keyword evidence="2" id="KW-1185">Reference proteome</keyword>
<sequence length="193" mass="21853">MTSTVLALYGALLSTALAAVQIGTFLSSRRFLELVIGRSYDSTGETIEIKISNRSTAKTELHNIMIGICELSEDGFTRLFSARGYDAFKISHFWGDRGDSLDLPFSLNPGESIYVNFSSQDANRFILRDRSFHPKKAVLANVFEIEIEHSQGTPRRAYFSMDRSDLKNEPELKEADKLSLLRSRIWKLDQPTH</sequence>
<dbReference type="Proteomes" id="UP001320831">
    <property type="component" value="Unassembled WGS sequence"/>
</dbReference>
<protein>
    <submittedName>
        <fullName evidence="1">Uncharacterized protein</fullName>
    </submittedName>
</protein>
<proteinExistence type="predicted"/>
<evidence type="ECO:0000313" key="2">
    <source>
        <dbReference type="Proteomes" id="UP001320831"/>
    </source>
</evidence>